<dbReference type="EMBL" id="BMNY01000001">
    <property type="protein sequence ID" value="GGM74319.1"/>
    <property type="molecule type" value="Genomic_DNA"/>
</dbReference>
<dbReference type="AlphaFoldDB" id="A0AA37FAL9"/>
<protein>
    <recommendedName>
        <fullName evidence="3">DUF2240 family protein</fullName>
    </recommendedName>
</protein>
<proteinExistence type="predicted"/>
<comment type="caution">
    <text evidence="1">The sequence shown here is derived from an EMBL/GenBank/DDBJ whole genome shotgun (WGS) entry which is preliminary data.</text>
</comment>
<dbReference type="RefSeq" id="WP_188680880.1">
    <property type="nucleotide sequence ID" value="NZ_BMNY01000001.1"/>
</dbReference>
<sequence>MNKDLARKLIAITANSKRDQKSFVQQDFVNVLSFKRALLSPDDVRRFVSESVREGLLVERDGRLLPNFSTGGVIVPLDFSVKPEELFATSTDRPLVDRLLDEAVASGKFTKRQAIERAKQVQGNLKYVSFEMALMAALSDEGIDVRQYAREVLESMRKG</sequence>
<dbReference type="InterPro" id="IPR018716">
    <property type="entry name" value="DUF2240"/>
</dbReference>
<evidence type="ECO:0000313" key="1">
    <source>
        <dbReference type="EMBL" id="GGM74319.1"/>
    </source>
</evidence>
<gene>
    <name evidence="1" type="ORF">GCM10007108_10320</name>
</gene>
<keyword evidence="2" id="KW-1185">Reference proteome</keyword>
<evidence type="ECO:0000313" key="2">
    <source>
        <dbReference type="Proteomes" id="UP000632195"/>
    </source>
</evidence>
<evidence type="ECO:0008006" key="3">
    <source>
        <dbReference type="Google" id="ProtNLM"/>
    </source>
</evidence>
<reference evidence="1" key="2">
    <citation type="submission" date="2022-09" db="EMBL/GenBank/DDBJ databases">
        <authorList>
            <person name="Sun Q."/>
            <person name="Ohkuma M."/>
        </authorList>
    </citation>
    <scope>NUCLEOTIDE SEQUENCE</scope>
    <source>
        <strain evidence="1">JCM 13583</strain>
    </source>
</reference>
<organism evidence="1 2">
    <name type="scientific">Thermogymnomonas acidicola</name>
    <dbReference type="NCBI Taxonomy" id="399579"/>
    <lineage>
        <taxon>Archaea</taxon>
        <taxon>Methanobacteriati</taxon>
        <taxon>Thermoplasmatota</taxon>
        <taxon>Thermoplasmata</taxon>
        <taxon>Thermoplasmatales</taxon>
        <taxon>Thermogymnomonas</taxon>
    </lineage>
</organism>
<dbReference type="Pfam" id="PF09999">
    <property type="entry name" value="DUF2240"/>
    <property type="match status" value="1"/>
</dbReference>
<name>A0AA37FAL9_9ARCH</name>
<reference evidence="1" key="1">
    <citation type="journal article" date="2014" name="Int. J. Syst. Evol. Microbiol.">
        <title>Complete genome sequence of Corynebacterium casei LMG S-19264T (=DSM 44701T), isolated from a smear-ripened cheese.</title>
        <authorList>
            <consortium name="US DOE Joint Genome Institute (JGI-PGF)"/>
            <person name="Walter F."/>
            <person name="Albersmeier A."/>
            <person name="Kalinowski J."/>
            <person name="Ruckert C."/>
        </authorList>
    </citation>
    <scope>NUCLEOTIDE SEQUENCE</scope>
    <source>
        <strain evidence="1">JCM 13583</strain>
    </source>
</reference>
<dbReference type="Proteomes" id="UP000632195">
    <property type="component" value="Unassembled WGS sequence"/>
</dbReference>
<accession>A0AA37FAL9</accession>